<feature type="domain" description="Secretion system C-terminal sorting" evidence="3">
    <location>
        <begin position="239"/>
        <end position="304"/>
    </location>
</feature>
<dbReference type="OrthoDB" id="1273278at2"/>
<evidence type="ECO:0000256" key="2">
    <source>
        <dbReference type="SAM" id="SignalP"/>
    </source>
</evidence>
<dbReference type="InterPro" id="IPR026444">
    <property type="entry name" value="Secre_tail"/>
</dbReference>
<evidence type="ECO:0000313" key="4">
    <source>
        <dbReference type="EMBL" id="EJL68143.1"/>
    </source>
</evidence>
<keyword evidence="1 2" id="KW-0732">Signal</keyword>
<evidence type="ECO:0000313" key="5">
    <source>
        <dbReference type="Proteomes" id="UP000007509"/>
    </source>
</evidence>
<proteinExistence type="predicted"/>
<comment type="caution">
    <text evidence="4">The sequence shown here is derived from an EMBL/GenBank/DDBJ whole genome shotgun (WGS) entry which is preliminary data.</text>
</comment>
<sequence length="307" mass="33142">MKKVILLSVLFLSKLICAQFPVWTNAFNAAGDMQGWTFYDGNANGNGWVQGPNIYHNGTSLAYGSTGVLRYSISSVPSGNVTGFATENDWAISPQIDLTSASGTITLAAYIGRQRTSHPLVGRYLYIFVSTPQKEVPELSDFQALTVDANGNEIPSPYLISGGGSSNPFPADLNQFVESLVDLSAFAGKKIYIGLWSNRSTGDTTNVPNINIDEMAIFSSVLKTQDVKTSKNLTVVMQNPVLASLMLKLNSAFKENTVTVTIYNMAGQSVLTAKYSREINVAALSSGNYMAVVSDGVRSENVKFIKK</sequence>
<keyword evidence="5" id="KW-1185">Reference proteome</keyword>
<gene>
    <name evidence="4" type="ORF">PMI13_03898</name>
</gene>
<reference evidence="4 5" key="1">
    <citation type="journal article" date="2012" name="J. Bacteriol.">
        <title>Twenty-one genome sequences from Pseudomonas species and 19 genome sequences from diverse bacteria isolated from the rhizosphere and endosphere of Populus deltoides.</title>
        <authorList>
            <person name="Brown S.D."/>
            <person name="Utturkar S.M."/>
            <person name="Klingeman D.M."/>
            <person name="Johnson C.M."/>
            <person name="Martin S.L."/>
            <person name="Land M.L."/>
            <person name="Lu T.Y."/>
            <person name="Schadt C.W."/>
            <person name="Doktycz M.J."/>
            <person name="Pelletier D.A."/>
        </authorList>
    </citation>
    <scope>NUCLEOTIDE SEQUENCE [LARGE SCALE GENOMIC DNA]</scope>
    <source>
        <strain evidence="4 5">CF314</strain>
    </source>
</reference>
<dbReference type="EMBL" id="AKJY01000106">
    <property type="protein sequence ID" value="EJL68143.1"/>
    <property type="molecule type" value="Genomic_DNA"/>
</dbReference>
<dbReference type="Pfam" id="PF18962">
    <property type="entry name" value="Por_Secre_tail"/>
    <property type="match status" value="1"/>
</dbReference>
<dbReference type="Gene3D" id="2.60.120.200">
    <property type="match status" value="1"/>
</dbReference>
<dbReference type="RefSeq" id="WP_007846817.1">
    <property type="nucleotide sequence ID" value="NZ_AKJY01000106.1"/>
</dbReference>
<name>J2K4G7_9FLAO</name>
<dbReference type="NCBIfam" id="TIGR04183">
    <property type="entry name" value="Por_Secre_tail"/>
    <property type="match status" value="1"/>
</dbReference>
<organism evidence="4 5">
    <name type="scientific">Chryseobacterium populi</name>
    <dbReference type="NCBI Taxonomy" id="1144316"/>
    <lineage>
        <taxon>Bacteria</taxon>
        <taxon>Pseudomonadati</taxon>
        <taxon>Bacteroidota</taxon>
        <taxon>Flavobacteriia</taxon>
        <taxon>Flavobacteriales</taxon>
        <taxon>Weeksellaceae</taxon>
        <taxon>Chryseobacterium group</taxon>
        <taxon>Chryseobacterium</taxon>
    </lineage>
</organism>
<dbReference type="PATRIC" id="fig|1144316.3.peg.3913"/>
<evidence type="ECO:0000259" key="3">
    <source>
        <dbReference type="Pfam" id="PF18962"/>
    </source>
</evidence>
<accession>J2K4G7</accession>
<evidence type="ECO:0000256" key="1">
    <source>
        <dbReference type="ARBA" id="ARBA00022729"/>
    </source>
</evidence>
<feature type="signal peptide" evidence="2">
    <location>
        <begin position="1"/>
        <end position="18"/>
    </location>
</feature>
<feature type="chain" id="PRO_5003749501" evidence="2">
    <location>
        <begin position="19"/>
        <end position="307"/>
    </location>
</feature>
<dbReference type="AlphaFoldDB" id="J2K4G7"/>
<dbReference type="Proteomes" id="UP000007509">
    <property type="component" value="Unassembled WGS sequence"/>
</dbReference>
<protein>
    <submittedName>
        <fullName evidence="4">Por secretion system C-terminal sorting domain containing protein</fullName>
    </submittedName>
</protein>
<dbReference type="NCBIfam" id="NF038128">
    <property type="entry name" value="choice_anch_J"/>
    <property type="match status" value="1"/>
</dbReference>